<evidence type="ECO:0000313" key="1">
    <source>
        <dbReference type="EMBL" id="KAJ9085575.1"/>
    </source>
</evidence>
<keyword evidence="2" id="KW-1185">Reference proteome</keyword>
<protein>
    <submittedName>
        <fullName evidence="1">Uncharacterized protein</fullName>
    </submittedName>
</protein>
<dbReference type="EMBL" id="QTSX02000755">
    <property type="protein sequence ID" value="KAJ9085575.1"/>
    <property type="molecule type" value="Genomic_DNA"/>
</dbReference>
<dbReference type="Proteomes" id="UP001165960">
    <property type="component" value="Unassembled WGS sequence"/>
</dbReference>
<sequence>MSASSLYPPIEPFFKGELKVSDLHTIYYEQCGNKDSIPAVFLHGGPGGGIHESDRCFFDPKAYHVILIDQRGAGKSTPAFSLEENDTWSLVKDIEKIR</sequence>
<gene>
    <name evidence="1" type="ORF">DSO57_1012581</name>
</gene>
<comment type="caution">
    <text evidence="1">The sequence shown here is derived from an EMBL/GenBank/DDBJ whole genome shotgun (WGS) entry which is preliminary data.</text>
</comment>
<accession>A0ACC2UFQ7</accession>
<organism evidence="1 2">
    <name type="scientific">Entomophthora muscae</name>
    <dbReference type="NCBI Taxonomy" id="34485"/>
    <lineage>
        <taxon>Eukaryota</taxon>
        <taxon>Fungi</taxon>
        <taxon>Fungi incertae sedis</taxon>
        <taxon>Zoopagomycota</taxon>
        <taxon>Entomophthoromycotina</taxon>
        <taxon>Entomophthoromycetes</taxon>
        <taxon>Entomophthorales</taxon>
        <taxon>Entomophthoraceae</taxon>
        <taxon>Entomophthora</taxon>
    </lineage>
</organism>
<name>A0ACC2UFQ7_9FUNG</name>
<proteinExistence type="predicted"/>
<reference evidence="1" key="1">
    <citation type="submission" date="2022-04" db="EMBL/GenBank/DDBJ databases">
        <title>Genome of the entomopathogenic fungus Entomophthora muscae.</title>
        <authorList>
            <person name="Elya C."/>
            <person name="Lovett B.R."/>
            <person name="Lee E."/>
            <person name="Macias A.M."/>
            <person name="Hajek A.E."/>
            <person name="De Bivort B.L."/>
            <person name="Kasson M.T."/>
            <person name="De Fine Licht H.H."/>
            <person name="Stajich J.E."/>
        </authorList>
    </citation>
    <scope>NUCLEOTIDE SEQUENCE</scope>
    <source>
        <strain evidence="1">Berkeley</strain>
    </source>
</reference>
<evidence type="ECO:0000313" key="2">
    <source>
        <dbReference type="Proteomes" id="UP001165960"/>
    </source>
</evidence>